<keyword evidence="5" id="KW-0256">Endoplasmic reticulum</keyword>
<evidence type="ECO:0000256" key="5">
    <source>
        <dbReference type="ARBA" id="ARBA00022824"/>
    </source>
</evidence>
<dbReference type="PANTHER" id="PTHR12867">
    <property type="entry name" value="GLYCOSYL TRANSFERASE-RELATED"/>
    <property type="match status" value="1"/>
</dbReference>
<comment type="caution">
    <text evidence="7">The sequence shown here is derived from an EMBL/GenBank/DDBJ whole genome shotgun (WGS) entry which is preliminary data.</text>
</comment>
<dbReference type="AlphaFoldDB" id="A0A6B3LLE5"/>
<evidence type="ECO:0000256" key="2">
    <source>
        <dbReference type="ARBA" id="ARBA00006962"/>
    </source>
</evidence>
<evidence type="ECO:0000259" key="6">
    <source>
        <dbReference type="Pfam" id="PF04101"/>
    </source>
</evidence>
<organism evidence="7 8">
    <name type="scientific">Pontibacter burrus</name>
    <dbReference type="NCBI Taxonomy" id="2704466"/>
    <lineage>
        <taxon>Bacteria</taxon>
        <taxon>Pseudomonadati</taxon>
        <taxon>Bacteroidota</taxon>
        <taxon>Cytophagia</taxon>
        <taxon>Cytophagales</taxon>
        <taxon>Hymenobacteraceae</taxon>
        <taxon>Pontibacter</taxon>
    </lineage>
</organism>
<keyword evidence="4 7" id="KW-0808">Transferase</keyword>
<dbReference type="InterPro" id="IPR039042">
    <property type="entry name" value="Alg13-like"/>
</dbReference>
<comment type="similarity">
    <text evidence="2">Belongs to the glycosyltransferase 28 family.</text>
</comment>
<accession>A0A6B3LLE5</accession>
<name>A0A6B3LLE5_9BACT</name>
<proteinExistence type="inferred from homology"/>
<dbReference type="EMBL" id="JAAGWD010000003">
    <property type="protein sequence ID" value="NEM97752.1"/>
    <property type="molecule type" value="Genomic_DNA"/>
</dbReference>
<dbReference type="InterPro" id="IPR007235">
    <property type="entry name" value="Glyco_trans_28_C"/>
</dbReference>
<evidence type="ECO:0000256" key="4">
    <source>
        <dbReference type="ARBA" id="ARBA00022679"/>
    </source>
</evidence>
<dbReference type="RefSeq" id="WP_163914402.1">
    <property type="nucleotide sequence ID" value="NZ_JAAGWD010000003.1"/>
</dbReference>
<gene>
    <name evidence="7" type="ORF">GXP69_08605</name>
</gene>
<keyword evidence="8" id="KW-1185">Reference proteome</keyword>
<reference evidence="7 8" key="1">
    <citation type="submission" date="2020-02" db="EMBL/GenBank/DDBJ databases">
        <authorList>
            <person name="Kim M.K."/>
        </authorList>
    </citation>
    <scope>NUCLEOTIDE SEQUENCE [LARGE SCALE GENOMIC DNA]</scope>
    <source>
        <strain evidence="7 8">BT327</strain>
    </source>
</reference>
<dbReference type="GO" id="GO:0006488">
    <property type="term" value="P:dolichol-linked oligosaccharide biosynthetic process"/>
    <property type="evidence" value="ECO:0007669"/>
    <property type="project" value="InterPro"/>
</dbReference>
<feature type="domain" description="Glycosyl transferase family 28 C-terminal" evidence="6">
    <location>
        <begin position="2"/>
        <end position="140"/>
    </location>
</feature>
<evidence type="ECO:0000313" key="8">
    <source>
        <dbReference type="Proteomes" id="UP000474777"/>
    </source>
</evidence>
<sequence>MIFLTTGTQEPFDRLVKAMDDLCPMLKGKNIVAQVANSAYKVRHMETYNFLEPEDFNRLFQDAELIVGHAGMGTIISALMNEKPLLIMPRLSRYGEHRNDHQLATAKAFDRLKYVRVAYEVKDLNLQLEHMIKGNLRSMHQLKNYASDELINSVRHYIHSLI</sequence>
<keyword evidence="3" id="KW-0328">Glycosyltransferase</keyword>
<dbReference type="Proteomes" id="UP000474777">
    <property type="component" value="Unassembled WGS sequence"/>
</dbReference>
<comment type="subcellular location">
    <subcellularLocation>
        <location evidence="1">Endoplasmic reticulum</location>
    </subcellularLocation>
</comment>
<dbReference type="PANTHER" id="PTHR12867:SF6">
    <property type="entry name" value="N-ACETYLGLUCOSAMINYLDIPHOSPHODOLICHOL N-ACETYLGLUCOSAMINYLTRANSFERASE"/>
    <property type="match status" value="1"/>
</dbReference>
<dbReference type="Pfam" id="PF04101">
    <property type="entry name" value="Glyco_tran_28_C"/>
    <property type="match status" value="1"/>
</dbReference>
<dbReference type="Gene3D" id="3.40.50.2000">
    <property type="entry name" value="Glycogen Phosphorylase B"/>
    <property type="match status" value="1"/>
</dbReference>
<evidence type="ECO:0000313" key="7">
    <source>
        <dbReference type="EMBL" id="NEM97752.1"/>
    </source>
</evidence>
<dbReference type="GO" id="GO:0016758">
    <property type="term" value="F:hexosyltransferase activity"/>
    <property type="evidence" value="ECO:0007669"/>
    <property type="project" value="InterPro"/>
</dbReference>
<dbReference type="SUPFAM" id="SSF53756">
    <property type="entry name" value="UDP-Glycosyltransferase/glycogen phosphorylase"/>
    <property type="match status" value="1"/>
</dbReference>
<evidence type="ECO:0000256" key="1">
    <source>
        <dbReference type="ARBA" id="ARBA00004240"/>
    </source>
</evidence>
<evidence type="ECO:0000256" key="3">
    <source>
        <dbReference type="ARBA" id="ARBA00022676"/>
    </source>
</evidence>
<protein>
    <submittedName>
        <fullName evidence="7">Glycosyl transferase family 28</fullName>
    </submittedName>
</protein>